<sequence length="311" mass="34083">MGNSVVKFASETVRDVKVVARGWRWGRRAQVPRSAEPYVVPKETTVFPTKWARTPAAMAVRDVLQKGPLSAVINGTTKPTVSGLDALRKLNGPALIVANHSSHLDTPLLLLSLPDAMRRKTAMAAAADYFFDTWWRAAGSAIVFNTFPIERRSGKLSATPGDLLADGWNVVVFPEGTRSPDGWLQRFRMGAAYLAVEHNVPVIPVGIKGSFAAMPRGRNWPVAGRPTVAIRYGDPLYPAEGESPRDFAPKIAAAVAALLDEESTTWYESRRRVAAGTSPTQTGPVTSARWRRVWESTRPVKAAESRRKAWK</sequence>
<dbReference type="RefSeq" id="WP_132172608.1">
    <property type="nucleotide sequence ID" value="NZ_SMKX01000099.1"/>
</dbReference>
<gene>
    <name evidence="4" type="ORF">E1263_27910</name>
</gene>
<evidence type="ECO:0000256" key="1">
    <source>
        <dbReference type="ARBA" id="ARBA00022679"/>
    </source>
</evidence>
<dbReference type="PANTHER" id="PTHR10434">
    <property type="entry name" value="1-ACYL-SN-GLYCEROL-3-PHOSPHATE ACYLTRANSFERASE"/>
    <property type="match status" value="1"/>
</dbReference>
<dbReference type="GO" id="GO:0006654">
    <property type="term" value="P:phosphatidic acid biosynthetic process"/>
    <property type="evidence" value="ECO:0007669"/>
    <property type="project" value="TreeGrafter"/>
</dbReference>
<name>A0A4R4Z8Y4_9ACTN</name>
<dbReference type="GO" id="GO:0003841">
    <property type="term" value="F:1-acylglycerol-3-phosphate O-acyltransferase activity"/>
    <property type="evidence" value="ECO:0007669"/>
    <property type="project" value="TreeGrafter"/>
</dbReference>
<dbReference type="CDD" id="cd07989">
    <property type="entry name" value="LPLAT_AGPAT-like"/>
    <property type="match status" value="1"/>
</dbReference>
<reference evidence="4 5" key="1">
    <citation type="submission" date="2019-03" db="EMBL/GenBank/DDBJ databases">
        <title>Draft genome sequences of novel Actinobacteria.</title>
        <authorList>
            <person name="Sahin N."/>
            <person name="Ay H."/>
            <person name="Saygin H."/>
        </authorList>
    </citation>
    <scope>NUCLEOTIDE SEQUENCE [LARGE SCALE GENOMIC DNA]</scope>
    <source>
        <strain evidence="4 5">JCM 13523</strain>
    </source>
</reference>
<accession>A0A4R4Z8Y4</accession>
<dbReference type="EMBL" id="SMKX01000099">
    <property type="protein sequence ID" value="TDD53569.1"/>
    <property type="molecule type" value="Genomic_DNA"/>
</dbReference>
<dbReference type="OrthoDB" id="9808424at2"/>
<keyword evidence="5" id="KW-1185">Reference proteome</keyword>
<dbReference type="SUPFAM" id="SSF69593">
    <property type="entry name" value="Glycerol-3-phosphate (1)-acyltransferase"/>
    <property type="match status" value="1"/>
</dbReference>
<evidence type="ECO:0000313" key="5">
    <source>
        <dbReference type="Proteomes" id="UP000295124"/>
    </source>
</evidence>
<dbReference type="Pfam" id="PF01553">
    <property type="entry name" value="Acyltransferase"/>
    <property type="match status" value="1"/>
</dbReference>
<feature type="domain" description="Phospholipid/glycerol acyltransferase" evidence="3">
    <location>
        <begin position="94"/>
        <end position="210"/>
    </location>
</feature>
<evidence type="ECO:0000313" key="4">
    <source>
        <dbReference type="EMBL" id="TDD53569.1"/>
    </source>
</evidence>
<dbReference type="SMART" id="SM00563">
    <property type="entry name" value="PlsC"/>
    <property type="match status" value="1"/>
</dbReference>
<dbReference type="GO" id="GO:0005886">
    <property type="term" value="C:plasma membrane"/>
    <property type="evidence" value="ECO:0007669"/>
    <property type="project" value="TreeGrafter"/>
</dbReference>
<keyword evidence="1 4" id="KW-0808">Transferase</keyword>
<keyword evidence="2 4" id="KW-0012">Acyltransferase</keyword>
<dbReference type="PANTHER" id="PTHR10434:SF11">
    <property type="entry name" value="1-ACYL-SN-GLYCEROL-3-PHOSPHATE ACYLTRANSFERASE"/>
    <property type="match status" value="1"/>
</dbReference>
<comment type="caution">
    <text evidence="4">The sequence shown here is derived from an EMBL/GenBank/DDBJ whole genome shotgun (WGS) entry which is preliminary data.</text>
</comment>
<evidence type="ECO:0000259" key="3">
    <source>
        <dbReference type="SMART" id="SM00563"/>
    </source>
</evidence>
<proteinExistence type="predicted"/>
<dbReference type="InterPro" id="IPR002123">
    <property type="entry name" value="Plipid/glycerol_acylTrfase"/>
</dbReference>
<protein>
    <submittedName>
        <fullName evidence="4">1-acyl-sn-glycerol-3-phosphate acyltransferase</fullName>
    </submittedName>
</protein>
<dbReference type="Proteomes" id="UP000295124">
    <property type="component" value="Unassembled WGS sequence"/>
</dbReference>
<evidence type="ECO:0000256" key="2">
    <source>
        <dbReference type="ARBA" id="ARBA00023315"/>
    </source>
</evidence>
<dbReference type="AlphaFoldDB" id="A0A4R4Z8Y4"/>
<organism evidence="4 5">
    <name type="scientific">Kribbella antibiotica</name>
    <dbReference type="NCBI Taxonomy" id="190195"/>
    <lineage>
        <taxon>Bacteria</taxon>
        <taxon>Bacillati</taxon>
        <taxon>Actinomycetota</taxon>
        <taxon>Actinomycetes</taxon>
        <taxon>Propionibacteriales</taxon>
        <taxon>Kribbellaceae</taxon>
        <taxon>Kribbella</taxon>
    </lineage>
</organism>